<comment type="subcellular location">
    <subcellularLocation>
        <location evidence="1">Nucleus</location>
    </subcellularLocation>
</comment>
<dbReference type="Proteomes" id="UP000799753">
    <property type="component" value="Unassembled WGS sequence"/>
</dbReference>
<keyword evidence="2" id="KW-0479">Metal-binding</keyword>
<feature type="compositionally biased region" description="Polar residues" evidence="4">
    <location>
        <begin position="633"/>
        <end position="654"/>
    </location>
</feature>
<accession>A0A6A6RWL4</accession>
<dbReference type="Pfam" id="PF00172">
    <property type="entry name" value="Zn_clus"/>
    <property type="match status" value="1"/>
</dbReference>
<evidence type="ECO:0000259" key="5">
    <source>
        <dbReference type="PROSITE" id="PS50048"/>
    </source>
</evidence>
<dbReference type="SUPFAM" id="SSF57701">
    <property type="entry name" value="Zn2/Cys6 DNA-binding domain"/>
    <property type="match status" value="1"/>
</dbReference>
<dbReference type="CDD" id="cd12148">
    <property type="entry name" value="fungal_TF_MHR"/>
    <property type="match status" value="1"/>
</dbReference>
<dbReference type="GO" id="GO:0008270">
    <property type="term" value="F:zinc ion binding"/>
    <property type="evidence" value="ECO:0007669"/>
    <property type="project" value="InterPro"/>
</dbReference>
<gene>
    <name evidence="6" type="ORF">P280DRAFT_550431</name>
</gene>
<sequence>MLHAVSAQTQPALVDMSRATAYQAQPLQLQLQLQTASPALHQYACLRCRSRRVKCDKMLIGCQNCASHGQQCVYSARRPRKPQKHAQEGATQRTLLPANASPLNHPSVGRADSLGTDLLSDRASSRVSGQSDDDDEDEEAIMPHELRDATYEVKNADGGRLLIGPDGDSRFINSERVKQLAYFETVLLTDAHVREDAKPKPPTNRNLDANSLLTTTHEKRDMRLYHPPAEIMHVLWDFFSRNVEIMAKVLYKPAVDALVSRAAKDLSSTTTEESLLFAIWLATALTMSPEECLQLHREEQPILIRRYRYALEQTLAQAGWMTTQNILVLQSLTLYLVFSSENARSTWILSGIALSVAQAMGMHSDSASFNLSPIEVEVRRRVWWMLCQLDVRISENCGLQSHVPLVTDTKLPLHINDLDLATANEVAPKPRDEFTDMTLSLIKIEMANTNLKLKRSCSTVEERKTVVRQQLERYDNIWLKYFDQESELHRLCALGTRLIMSRLWKLEHDLASTPTTEDGDTWESLIYYNANVLDISHQLPCKYRRHGWFFRCKYSQWHAVAYLLLQMCRHTQGPAVDRAWSSIDSAFADWEEGGITTSDTVKPGQKAIRSLWKPLLRLRARARAARREARHSPQASGSFDANTPSTLSTGYEGSNMTLEDVQNPVQFPDAAAQDVLIGGDPFFGNADDFSVEMNWERLDEWVQNFQDGLQQQDDYQEKDMMGALEWW</sequence>
<evidence type="ECO:0000256" key="4">
    <source>
        <dbReference type="SAM" id="MobiDB-lite"/>
    </source>
</evidence>
<proteinExistence type="predicted"/>
<evidence type="ECO:0000313" key="7">
    <source>
        <dbReference type="Proteomes" id="UP000799753"/>
    </source>
</evidence>
<organism evidence="6 7">
    <name type="scientific">Massarina eburnea CBS 473.64</name>
    <dbReference type="NCBI Taxonomy" id="1395130"/>
    <lineage>
        <taxon>Eukaryota</taxon>
        <taxon>Fungi</taxon>
        <taxon>Dikarya</taxon>
        <taxon>Ascomycota</taxon>
        <taxon>Pezizomycotina</taxon>
        <taxon>Dothideomycetes</taxon>
        <taxon>Pleosporomycetidae</taxon>
        <taxon>Pleosporales</taxon>
        <taxon>Massarineae</taxon>
        <taxon>Massarinaceae</taxon>
        <taxon>Massarina</taxon>
    </lineage>
</organism>
<dbReference type="AlphaFoldDB" id="A0A6A6RWL4"/>
<dbReference type="PANTHER" id="PTHR31001:SF50">
    <property type="entry name" value="ZN(II)2CYS6 TRANSCRIPTION FACTOR (EUROFUNG)"/>
    <property type="match status" value="1"/>
</dbReference>
<dbReference type="GO" id="GO:0005634">
    <property type="term" value="C:nucleus"/>
    <property type="evidence" value="ECO:0007669"/>
    <property type="project" value="UniProtKB-SubCell"/>
</dbReference>
<evidence type="ECO:0000256" key="3">
    <source>
        <dbReference type="ARBA" id="ARBA00023242"/>
    </source>
</evidence>
<reference evidence="6" key="1">
    <citation type="journal article" date="2020" name="Stud. Mycol.">
        <title>101 Dothideomycetes genomes: a test case for predicting lifestyles and emergence of pathogens.</title>
        <authorList>
            <person name="Haridas S."/>
            <person name="Albert R."/>
            <person name="Binder M."/>
            <person name="Bloem J."/>
            <person name="Labutti K."/>
            <person name="Salamov A."/>
            <person name="Andreopoulos B."/>
            <person name="Baker S."/>
            <person name="Barry K."/>
            <person name="Bills G."/>
            <person name="Bluhm B."/>
            <person name="Cannon C."/>
            <person name="Castanera R."/>
            <person name="Culley D."/>
            <person name="Daum C."/>
            <person name="Ezra D."/>
            <person name="Gonzalez J."/>
            <person name="Henrissat B."/>
            <person name="Kuo A."/>
            <person name="Liang C."/>
            <person name="Lipzen A."/>
            <person name="Lutzoni F."/>
            <person name="Magnuson J."/>
            <person name="Mondo S."/>
            <person name="Nolan M."/>
            <person name="Ohm R."/>
            <person name="Pangilinan J."/>
            <person name="Park H.-J."/>
            <person name="Ramirez L."/>
            <person name="Alfaro M."/>
            <person name="Sun H."/>
            <person name="Tritt A."/>
            <person name="Yoshinaga Y."/>
            <person name="Zwiers L.-H."/>
            <person name="Turgeon B."/>
            <person name="Goodwin S."/>
            <person name="Spatafora J."/>
            <person name="Crous P."/>
            <person name="Grigoriev I."/>
        </authorList>
    </citation>
    <scope>NUCLEOTIDE SEQUENCE</scope>
    <source>
        <strain evidence="6">CBS 473.64</strain>
    </source>
</reference>
<dbReference type="GO" id="GO:0003677">
    <property type="term" value="F:DNA binding"/>
    <property type="evidence" value="ECO:0007669"/>
    <property type="project" value="InterPro"/>
</dbReference>
<dbReference type="GO" id="GO:0000981">
    <property type="term" value="F:DNA-binding transcription factor activity, RNA polymerase II-specific"/>
    <property type="evidence" value="ECO:0007669"/>
    <property type="project" value="InterPro"/>
</dbReference>
<dbReference type="CDD" id="cd00067">
    <property type="entry name" value="GAL4"/>
    <property type="match status" value="1"/>
</dbReference>
<dbReference type="EMBL" id="MU006786">
    <property type="protein sequence ID" value="KAF2639740.1"/>
    <property type="molecule type" value="Genomic_DNA"/>
</dbReference>
<dbReference type="SMART" id="SM00906">
    <property type="entry name" value="Fungal_trans"/>
    <property type="match status" value="1"/>
</dbReference>
<evidence type="ECO:0000256" key="2">
    <source>
        <dbReference type="ARBA" id="ARBA00022723"/>
    </source>
</evidence>
<keyword evidence="3" id="KW-0539">Nucleus</keyword>
<dbReference type="Gene3D" id="4.10.240.10">
    <property type="entry name" value="Zn(2)-C6 fungal-type DNA-binding domain"/>
    <property type="match status" value="1"/>
</dbReference>
<protein>
    <recommendedName>
        <fullName evidence="5">Zn(2)-C6 fungal-type domain-containing protein</fullName>
    </recommendedName>
</protein>
<dbReference type="InterPro" id="IPR036864">
    <property type="entry name" value="Zn2-C6_fun-type_DNA-bd_sf"/>
</dbReference>
<dbReference type="OrthoDB" id="424974at2759"/>
<dbReference type="InterPro" id="IPR001138">
    <property type="entry name" value="Zn2Cys6_DnaBD"/>
</dbReference>
<dbReference type="GO" id="GO:0006351">
    <property type="term" value="P:DNA-templated transcription"/>
    <property type="evidence" value="ECO:0007669"/>
    <property type="project" value="InterPro"/>
</dbReference>
<dbReference type="InterPro" id="IPR007219">
    <property type="entry name" value="XnlR_reg_dom"/>
</dbReference>
<feature type="region of interest" description="Disordered" evidence="4">
    <location>
        <begin position="627"/>
        <end position="654"/>
    </location>
</feature>
<feature type="region of interest" description="Disordered" evidence="4">
    <location>
        <begin position="120"/>
        <end position="139"/>
    </location>
</feature>
<evidence type="ECO:0000313" key="6">
    <source>
        <dbReference type="EMBL" id="KAF2639740.1"/>
    </source>
</evidence>
<name>A0A6A6RWL4_9PLEO</name>
<feature type="domain" description="Zn(2)-C6 fungal-type" evidence="5">
    <location>
        <begin position="44"/>
        <end position="74"/>
    </location>
</feature>
<dbReference type="PANTHER" id="PTHR31001">
    <property type="entry name" value="UNCHARACTERIZED TRANSCRIPTIONAL REGULATORY PROTEIN"/>
    <property type="match status" value="1"/>
</dbReference>
<dbReference type="PROSITE" id="PS00463">
    <property type="entry name" value="ZN2_CY6_FUNGAL_1"/>
    <property type="match status" value="1"/>
</dbReference>
<keyword evidence="7" id="KW-1185">Reference proteome</keyword>
<dbReference type="InterPro" id="IPR050613">
    <property type="entry name" value="Sec_Metabolite_Reg"/>
</dbReference>
<evidence type="ECO:0000256" key="1">
    <source>
        <dbReference type="ARBA" id="ARBA00004123"/>
    </source>
</evidence>
<dbReference type="Pfam" id="PF04082">
    <property type="entry name" value="Fungal_trans"/>
    <property type="match status" value="1"/>
</dbReference>
<dbReference type="SMART" id="SM00066">
    <property type="entry name" value="GAL4"/>
    <property type="match status" value="1"/>
</dbReference>
<dbReference type="PROSITE" id="PS50048">
    <property type="entry name" value="ZN2_CY6_FUNGAL_2"/>
    <property type="match status" value="1"/>
</dbReference>
<feature type="region of interest" description="Disordered" evidence="4">
    <location>
        <begin position="76"/>
        <end position="115"/>
    </location>
</feature>